<evidence type="ECO:0000313" key="1">
    <source>
        <dbReference type="EMBL" id="AUB42500.1"/>
    </source>
</evidence>
<gene>
    <name evidence="1" type="ORF">COO91_08636</name>
</gene>
<keyword evidence="2" id="KW-1185">Reference proteome</keyword>
<dbReference type="AlphaFoldDB" id="A0A2K8T4F3"/>
<reference evidence="1 2" key="1">
    <citation type="submission" date="2017-11" db="EMBL/GenBank/DDBJ databases">
        <title>Complete genome of a free-living desiccation-tolerant cyanobacterium and its photosynthetic adaptation to extreme terrestrial habitat.</title>
        <authorList>
            <person name="Shang J."/>
        </authorList>
    </citation>
    <scope>NUCLEOTIDE SEQUENCE [LARGE SCALE GENOMIC DNA]</scope>
    <source>
        <strain evidence="1 2">CCNUN1</strain>
    </source>
</reference>
<dbReference type="Proteomes" id="UP000232003">
    <property type="component" value="Chromosome"/>
</dbReference>
<name>A0A2K8T4F3_9NOSO</name>
<evidence type="ECO:0000313" key="2">
    <source>
        <dbReference type="Proteomes" id="UP000232003"/>
    </source>
</evidence>
<accession>A0A2K8T4F3</accession>
<dbReference type="KEGG" id="nfl:COO91_08636"/>
<dbReference type="EMBL" id="CP024785">
    <property type="protein sequence ID" value="AUB42500.1"/>
    <property type="molecule type" value="Genomic_DNA"/>
</dbReference>
<sequence>MTLEVKGWLFAIESLLNCFSMPHSGLSLKPLNTLNTD</sequence>
<protein>
    <submittedName>
        <fullName evidence="1">Uncharacterized protein</fullName>
    </submittedName>
</protein>
<organism evidence="1 2">
    <name type="scientific">Nostoc flagelliforme CCNUN1</name>
    <dbReference type="NCBI Taxonomy" id="2038116"/>
    <lineage>
        <taxon>Bacteria</taxon>
        <taxon>Bacillati</taxon>
        <taxon>Cyanobacteriota</taxon>
        <taxon>Cyanophyceae</taxon>
        <taxon>Nostocales</taxon>
        <taxon>Nostocaceae</taxon>
        <taxon>Nostoc</taxon>
    </lineage>
</organism>
<proteinExistence type="predicted"/>